<dbReference type="EMBL" id="OIVN01002461">
    <property type="protein sequence ID" value="SPD03871.1"/>
    <property type="molecule type" value="Genomic_DNA"/>
</dbReference>
<protein>
    <recommendedName>
        <fullName evidence="2">Retrotransposon Copia-like N-terminal domain-containing protein</fullName>
    </recommendedName>
</protein>
<dbReference type="PANTHER" id="PTHR47481">
    <property type="match status" value="1"/>
</dbReference>
<name>A0A2N9GWW5_FAGSY</name>
<dbReference type="AlphaFoldDB" id="A0A2N9GWW5"/>
<dbReference type="PANTHER" id="PTHR47481:SF31">
    <property type="entry name" value="OS01G0873500 PROTEIN"/>
    <property type="match status" value="1"/>
</dbReference>
<gene>
    <name evidence="1" type="ORF">FSB_LOCUS31753</name>
</gene>
<reference evidence="1" key="1">
    <citation type="submission" date="2018-02" db="EMBL/GenBank/DDBJ databases">
        <authorList>
            <person name="Cohen D.B."/>
            <person name="Kent A.D."/>
        </authorList>
    </citation>
    <scope>NUCLEOTIDE SEQUENCE</scope>
</reference>
<organism evidence="1">
    <name type="scientific">Fagus sylvatica</name>
    <name type="common">Beechnut</name>
    <dbReference type="NCBI Taxonomy" id="28930"/>
    <lineage>
        <taxon>Eukaryota</taxon>
        <taxon>Viridiplantae</taxon>
        <taxon>Streptophyta</taxon>
        <taxon>Embryophyta</taxon>
        <taxon>Tracheophyta</taxon>
        <taxon>Spermatophyta</taxon>
        <taxon>Magnoliopsida</taxon>
        <taxon>eudicotyledons</taxon>
        <taxon>Gunneridae</taxon>
        <taxon>Pentapetalae</taxon>
        <taxon>rosids</taxon>
        <taxon>fabids</taxon>
        <taxon>Fagales</taxon>
        <taxon>Fagaceae</taxon>
        <taxon>Fagus</taxon>
    </lineage>
</organism>
<accession>A0A2N9GWW5</accession>
<sequence>MCICMRIKAPEILKEAKINYNLFYSYRILYDIRAIRLTSNNVVLFIFLIFISHSNSLTNTRSSPILTPSNHLQIKLTKDNYLSWKTAILPYINGSKILKHVDDTTGAPPQTIPDPTTPTLSISNPAYETWFEVDQLLLRVLVSTISEPLVSNLVGLTSSKAVWVSLEKMFSSQSCARIMQTRYNLATLCKGNLSITDYFQKAKSLSDLLSSIGEPLNDSNLTSAILAGLPFDYNSLVISVNARLEDVSLDELYGHLLTHELRLEQQNSPPDLGAPTANFVDQTLHLHLMADRFKIPLLVAMDQGAVALLVVVVAAHNHNFLARTISPLAPSRFKGGHTAQS</sequence>
<proteinExistence type="predicted"/>
<dbReference type="Pfam" id="PF14223">
    <property type="entry name" value="Retrotran_gag_2"/>
    <property type="match status" value="1"/>
</dbReference>
<evidence type="ECO:0000313" key="1">
    <source>
        <dbReference type="EMBL" id="SPD03871.1"/>
    </source>
</evidence>
<evidence type="ECO:0008006" key="2">
    <source>
        <dbReference type="Google" id="ProtNLM"/>
    </source>
</evidence>